<proteinExistence type="predicted"/>
<feature type="region of interest" description="Disordered" evidence="2">
    <location>
        <begin position="1"/>
        <end position="22"/>
    </location>
</feature>
<dbReference type="PANTHER" id="PTHR48083">
    <property type="entry name" value="MEDIUM-CHAIN SPECIFIC ACYL-COA DEHYDROGENASE, MITOCHONDRIAL-RELATED"/>
    <property type="match status" value="1"/>
</dbReference>
<dbReference type="GO" id="GO:0003995">
    <property type="term" value="F:acyl-CoA dehydrogenase activity"/>
    <property type="evidence" value="ECO:0007669"/>
    <property type="project" value="TreeGrafter"/>
</dbReference>
<feature type="region of interest" description="Disordered" evidence="2">
    <location>
        <begin position="354"/>
        <end position="388"/>
    </location>
</feature>
<evidence type="ECO:0000256" key="1">
    <source>
        <dbReference type="ARBA" id="ARBA00023002"/>
    </source>
</evidence>
<dbReference type="AlphaFoldDB" id="A0A2L0F3G9"/>
<organism evidence="4 5">
    <name type="scientific">Sorangium cellulosum</name>
    <name type="common">Polyangium cellulosum</name>
    <dbReference type="NCBI Taxonomy" id="56"/>
    <lineage>
        <taxon>Bacteria</taxon>
        <taxon>Pseudomonadati</taxon>
        <taxon>Myxococcota</taxon>
        <taxon>Polyangia</taxon>
        <taxon>Polyangiales</taxon>
        <taxon>Polyangiaceae</taxon>
        <taxon>Sorangium</taxon>
    </lineage>
</organism>
<evidence type="ECO:0000256" key="2">
    <source>
        <dbReference type="SAM" id="MobiDB-lite"/>
    </source>
</evidence>
<dbReference type="PANTHER" id="PTHR48083:SF19">
    <property type="entry name" value="FLAVIN-DEPENDENT MONOOXYGENASE, OXYGENASE SUBUNIT HSAA"/>
    <property type="match status" value="1"/>
</dbReference>
<dbReference type="Gene3D" id="1.10.540.10">
    <property type="entry name" value="Acyl-CoA dehydrogenase/oxidase, N-terminal domain"/>
    <property type="match status" value="1"/>
</dbReference>
<evidence type="ECO:0000259" key="3">
    <source>
        <dbReference type="Pfam" id="PF02771"/>
    </source>
</evidence>
<dbReference type="EMBL" id="CP012673">
    <property type="protein sequence ID" value="AUX46102.1"/>
    <property type="molecule type" value="Genomic_DNA"/>
</dbReference>
<sequence length="451" mass="48695">MFPRGERTMTAAGETTPTGRDPATLTHAEAVERARGMADDIRARAAEAEALRHIPKATIRGFIDAGLVRLLTPRAFGGHELSLDTFADVTIEIARADASTGWCFSFLNIHSWLLATFPVEAQEDVWRKKPDAALVDVNVPAGQASRVEGGYRLSGDWPWASGVHHCDWAMLAGVVSPEPGAEGGPPDMRLFLVPREDMEIRDTWHVAGLRGTGSHNVVVKDRLVPQHRTARMAELSGGQAPGSRFHTNPLYRLPMITGLAASVVAAILGASQGAYQRWRGRDPGSLHHVQPRAGRVAVPPADPARRDRGRDRRGGAALPAGARHAPIGRAALDGAARADPQGLCLQRGVVRARRGAALQRERRRRQLRVEPAPARLAGRARHDGARGGQLRCGCRELRADGARAAAESEGSSGVRPARRRRLRGGAGCTVRRSYSSITVTPRGGFHENRME</sequence>
<reference evidence="4 5" key="1">
    <citation type="submission" date="2015-09" db="EMBL/GenBank/DDBJ databases">
        <title>Sorangium comparison.</title>
        <authorList>
            <person name="Zaburannyi N."/>
            <person name="Bunk B."/>
            <person name="Overmann J."/>
            <person name="Mueller R."/>
        </authorList>
    </citation>
    <scope>NUCLEOTIDE SEQUENCE [LARGE SCALE GENOMIC DNA]</scope>
    <source>
        <strain evidence="4 5">So ce26</strain>
    </source>
</reference>
<dbReference type="InterPro" id="IPR050741">
    <property type="entry name" value="Acyl-CoA_dehydrogenase"/>
</dbReference>
<dbReference type="Proteomes" id="UP000238348">
    <property type="component" value="Chromosome"/>
</dbReference>
<dbReference type="GO" id="GO:0033539">
    <property type="term" value="P:fatty acid beta-oxidation using acyl-CoA dehydrogenase"/>
    <property type="evidence" value="ECO:0007669"/>
    <property type="project" value="TreeGrafter"/>
</dbReference>
<feature type="compositionally biased region" description="Basic and acidic residues" evidence="2">
    <location>
        <begin position="303"/>
        <end position="314"/>
    </location>
</feature>
<feature type="compositionally biased region" description="Low complexity" evidence="2">
    <location>
        <begin position="403"/>
        <end position="415"/>
    </location>
</feature>
<dbReference type="GO" id="GO:0005737">
    <property type="term" value="C:cytoplasm"/>
    <property type="evidence" value="ECO:0007669"/>
    <property type="project" value="TreeGrafter"/>
</dbReference>
<keyword evidence="1" id="KW-0560">Oxidoreductase</keyword>
<dbReference type="Pfam" id="PF02771">
    <property type="entry name" value="Acyl-CoA_dh_N"/>
    <property type="match status" value="1"/>
</dbReference>
<dbReference type="InterPro" id="IPR013786">
    <property type="entry name" value="AcylCoA_DH/ox_N"/>
</dbReference>
<dbReference type="InterPro" id="IPR009100">
    <property type="entry name" value="AcylCoA_DH/oxidase_NM_dom_sf"/>
</dbReference>
<feature type="region of interest" description="Disordered" evidence="2">
    <location>
        <begin position="279"/>
        <end position="322"/>
    </location>
</feature>
<dbReference type="GO" id="GO:0016712">
    <property type="term" value="F:oxidoreductase activity, acting on paired donors, with incorporation or reduction of molecular oxygen, reduced flavin or flavoprotein as one donor, and incorporation of one atom of oxygen"/>
    <property type="evidence" value="ECO:0007669"/>
    <property type="project" value="TreeGrafter"/>
</dbReference>
<evidence type="ECO:0000313" key="5">
    <source>
        <dbReference type="Proteomes" id="UP000238348"/>
    </source>
</evidence>
<evidence type="ECO:0000313" key="4">
    <source>
        <dbReference type="EMBL" id="AUX46102.1"/>
    </source>
</evidence>
<dbReference type="InterPro" id="IPR037069">
    <property type="entry name" value="AcylCoA_DH/ox_N_sf"/>
</dbReference>
<accession>A0A2L0F3G9</accession>
<feature type="region of interest" description="Disordered" evidence="2">
    <location>
        <begin position="403"/>
        <end position="426"/>
    </location>
</feature>
<name>A0A2L0F3G9_SORCE</name>
<protein>
    <recommendedName>
        <fullName evidence="3">Acyl-CoA dehydrogenase/oxidase N-terminal domain-containing protein</fullName>
    </recommendedName>
</protein>
<gene>
    <name evidence="4" type="ORF">SOCE26_076070</name>
</gene>
<feature type="domain" description="Acyl-CoA dehydrogenase/oxidase N-terminal" evidence="3">
    <location>
        <begin position="30"/>
        <end position="126"/>
    </location>
</feature>
<dbReference type="InterPro" id="IPR046373">
    <property type="entry name" value="Acyl-CoA_Oxase/DH_mid-dom_sf"/>
</dbReference>
<dbReference type="GO" id="GO:0050660">
    <property type="term" value="F:flavin adenine dinucleotide binding"/>
    <property type="evidence" value="ECO:0007669"/>
    <property type="project" value="InterPro"/>
</dbReference>
<dbReference type="Gene3D" id="2.40.110.10">
    <property type="entry name" value="Butyryl-CoA Dehydrogenase, subunit A, domain 2"/>
    <property type="match status" value="1"/>
</dbReference>
<dbReference type="SUPFAM" id="SSF56645">
    <property type="entry name" value="Acyl-CoA dehydrogenase NM domain-like"/>
    <property type="match status" value="1"/>
</dbReference>